<keyword evidence="1" id="KW-0812">Transmembrane</keyword>
<dbReference type="STRING" id="207954.MED92_16470"/>
<comment type="caution">
    <text evidence="2">The sequence shown here is derived from an EMBL/GenBank/DDBJ whole genome shotgun (WGS) entry which is preliminary data.</text>
</comment>
<keyword evidence="1" id="KW-1133">Transmembrane helix</keyword>
<name>A0A2G6JN88_NEPCE</name>
<feature type="transmembrane region" description="Helical" evidence="1">
    <location>
        <begin position="61"/>
        <end position="83"/>
    </location>
</feature>
<feature type="transmembrane region" description="Helical" evidence="1">
    <location>
        <begin position="146"/>
        <end position="167"/>
    </location>
</feature>
<feature type="transmembrane region" description="Helical" evidence="1">
    <location>
        <begin position="242"/>
        <end position="268"/>
    </location>
</feature>
<dbReference type="Proteomes" id="UP000243469">
    <property type="component" value="Unassembled WGS sequence"/>
</dbReference>
<feature type="transmembrane region" description="Helical" evidence="1">
    <location>
        <begin position="211"/>
        <end position="230"/>
    </location>
</feature>
<accession>A0A2G6JN88</accession>
<evidence type="ECO:0000256" key="1">
    <source>
        <dbReference type="SAM" id="Phobius"/>
    </source>
</evidence>
<evidence type="ECO:0000313" key="2">
    <source>
        <dbReference type="EMBL" id="PIE24887.1"/>
    </source>
</evidence>
<evidence type="ECO:0008006" key="4">
    <source>
        <dbReference type="Google" id="ProtNLM"/>
    </source>
</evidence>
<reference evidence="2 3" key="1">
    <citation type="submission" date="2017-10" db="EMBL/GenBank/DDBJ databases">
        <title>Novel microbial diversity and functional potential in the marine mammal oral microbiome.</title>
        <authorList>
            <person name="Dudek N.K."/>
            <person name="Sun C.L."/>
            <person name="Burstein D."/>
            <person name="Kantor R.S."/>
            <person name="Aliaga Goltsman D.S."/>
            <person name="Bik E.M."/>
            <person name="Thomas B.C."/>
            <person name="Banfield J.F."/>
            <person name="Relman D.A."/>
        </authorList>
    </citation>
    <scope>NUCLEOTIDE SEQUENCE [LARGE SCALE GENOMIC DNA]</scope>
    <source>
        <strain evidence="2">DOLJORAL78_47_21</strain>
    </source>
</reference>
<keyword evidence="1" id="KW-0472">Membrane</keyword>
<evidence type="ECO:0000313" key="3">
    <source>
        <dbReference type="Proteomes" id="UP000243469"/>
    </source>
</evidence>
<organism evidence="2 3">
    <name type="scientific">Neptuniibacter caesariensis</name>
    <dbReference type="NCBI Taxonomy" id="207954"/>
    <lineage>
        <taxon>Bacteria</taxon>
        <taxon>Pseudomonadati</taxon>
        <taxon>Pseudomonadota</taxon>
        <taxon>Gammaproteobacteria</taxon>
        <taxon>Oceanospirillales</taxon>
        <taxon>Oceanospirillaceae</taxon>
        <taxon>Neptuniibacter</taxon>
    </lineage>
</organism>
<proteinExistence type="predicted"/>
<protein>
    <recommendedName>
        <fullName evidence="4">DUF2232 domain-containing protein</fullName>
    </recommendedName>
</protein>
<dbReference type="AlphaFoldDB" id="A0A2G6JN88"/>
<dbReference type="EMBL" id="PDSH01000015">
    <property type="protein sequence ID" value="PIE24887.1"/>
    <property type="molecule type" value="Genomic_DNA"/>
</dbReference>
<feature type="transmembrane region" description="Helical" evidence="1">
    <location>
        <begin position="187"/>
        <end position="205"/>
    </location>
</feature>
<sequence length="282" mass="30701">MRALAELVMRGRKQAAIVAIIAALLPMLYWASAAVVALITLRKGGSDGAGVLVWALLPAGAWAFSGDPTPLAVITGAFLLAIALRETVSWAKVLMLALPIGVLTGIGLETVLDGILSQVIEATEKFLSQSAHQSGEVRLDTEQLRLLMAGGLGSVHTTFMVLSLILARYWQSGLYNPGGFRQEFHALKLPQMYSGILLAVLLIIYQLELDFIRWLPLLLLPWIFAGVALVHGSMGKRDLGRFWLVAFYIAIIFMGPYVITLLVFAALLDSFVDFRARIPAKN</sequence>
<feature type="transmembrane region" description="Helical" evidence="1">
    <location>
        <begin position="90"/>
        <end position="108"/>
    </location>
</feature>
<gene>
    <name evidence="2" type="ORF">CSA60_02730</name>
</gene>